<protein>
    <submittedName>
        <fullName evidence="2">Uncharacterized protein</fullName>
    </submittedName>
</protein>
<feature type="non-terminal residue" evidence="2">
    <location>
        <position position="128"/>
    </location>
</feature>
<keyword evidence="1" id="KW-0472">Membrane</keyword>
<keyword evidence="1" id="KW-0812">Transmembrane</keyword>
<evidence type="ECO:0000313" key="2">
    <source>
        <dbReference type="EMBL" id="CDI56844.1"/>
    </source>
</evidence>
<accession>A0A077REA9</accession>
<feature type="transmembrane region" description="Helical" evidence="1">
    <location>
        <begin position="75"/>
        <end position="96"/>
    </location>
</feature>
<reference evidence="2" key="1">
    <citation type="journal article" date="2014" name="Genome Biol. Evol.">
        <title>Gene Loss Rather Than Gene Gain Is Associated with a Host Jump from Monocots to Dicots in the Smut Fungus Melanopsichium pennsylvanicum.</title>
        <authorList>
            <person name="Sharma R."/>
            <person name="Mishra B."/>
            <person name="Runge F."/>
            <person name="Thines M."/>
        </authorList>
    </citation>
    <scope>NUCLEOTIDE SEQUENCE</scope>
    <source>
        <strain evidence="2">4</strain>
    </source>
</reference>
<evidence type="ECO:0000256" key="1">
    <source>
        <dbReference type="SAM" id="Phobius"/>
    </source>
</evidence>
<dbReference type="AlphaFoldDB" id="A0A077REA9"/>
<keyword evidence="1" id="KW-1133">Transmembrane helix</keyword>
<dbReference type="EMBL" id="HG529701">
    <property type="protein sequence ID" value="CDI56844.1"/>
    <property type="molecule type" value="Genomic_DNA"/>
</dbReference>
<name>A0A077REA9_9BASI</name>
<sequence length="128" mass="13675">MATTPTIPTLSPPLPTLSRHQTETHNRLAQDTLISCNPLATPSSLPLLPLTAQEIESIQLIGAEDSRSWSHAKKWTTTVIISLMGFISPLGSSILIPGTGFVDRSFSLDSRTLSILPVSVFVVGLGIV</sequence>
<proteinExistence type="predicted"/>
<organism evidence="2">
    <name type="scientific">Melanopsichium pennsylvanicum 4</name>
    <dbReference type="NCBI Taxonomy" id="1398559"/>
    <lineage>
        <taxon>Eukaryota</taxon>
        <taxon>Fungi</taxon>
        <taxon>Dikarya</taxon>
        <taxon>Basidiomycota</taxon>
        <taxon>Ustilaginomycotina</taxon>
        <taxon>Ustilaginomycetes</taxon>
        <taxon>Ustilaginales</taxon>
        <taxon>Ustilaginaceae</taxon>
        <taxon>Melanopsichium</taxon>
    </lineage>
</organism>